<keyword evidence="14" id="KW-1185">Reference proteome</keyword>
<keyword evidence="9" id="KW-0625">Polysaccharide transport</keyword>
<evidence type="ECO:0000256" key="1">
    <source>
        <dbReference type="ARBA" id="ARBA00004651"/>
    </source>
</evidence>
<comment type="similarity">
    <text evidence="2 11">Belongs to the ABC-2 integral membrane protein family.</text>
</comment>
<protein>
    <recommendedName>
        <fullName evidence="11">Transport permease protein</fullName>
    </recommendedName>
</protein>
<keyword evidence="10 11" id="KW-0472">Membrane</keyword>
<organism evidence="13 14">
    <name type="scientific">Tabrizicola oligotrophica</name>
    <dbReference type="NCBI Taxonomy" id="2710650"/>
    <lineage>
        <taxon>Bacteria</taxon>
        <taxon>Pseudomonadati</taxon>
        <taxon>Pseudomonadota</taxon>
        <taxon>Alphaproteobacteria</taxon>
        <taxon>Rhodobacterales</taxon>
        <taxon>Paracoccaceae</taxon>
        <taxon>Tabrizicola</taxon>
    </lineage>
</organism>
<evidence type="ECO:0000259" key="12">
    <source>
        <dbReference type="PROSITE" id="PS51012"/>
    </source>
</evidence>
<evidence type="ECO:0000256" key="8">
    <source>
        <dbReference type="ARBA" id="ARBA00022989"/>
    </source>
</evidence>
<evidence type="ECO:0000256" key="5">
    <source>
        <dbReference type="ARBA" id="ARBA00022597"/>
    </source>
</evidence>
<keyword evidence="7" id="KW-0972">Capsule biogenesis/degradation</keyword>
<evidence type="ECO:0000256" key="7">
    <source>
        <dbReference type="ARBA" id="ARBA00022903"/>
    </source>
</evidence>
<dbReference type="EMBL" id="JAAIVJ010000003">
    <property type="protein sequence ID" value="NEY90254.1"/>
    <property type="molecule type" value="Genomic_DNA"/>
</dbReference>
<evidence type="ECO:0000313" key="14">
    <source>
        <dbReference type="Proteomes" id="UP000477782"/>
    </source>
</evidence>
<sequence length="269" mass="29751">MPDLPAGEVLASHPRRSFATFRAVAALVLREMYTTNGRSPGGYLWAILEPVAGIALLSIIFSLGFRSPSIGTNFALFYATGLVPLTFFTAIAGRVGLAVSYSRPLLAYPSVKFLDAILARFLLNALTQVMVAYVIFAGILIVFDVRVILNLPAVALSLVMSGMLALGIGTLNCFLFTQFPVWQQVWSILTRPLFIVSCVFNLFDQLPVWARDWLWYNPIVHTVGMMRHGFYSTYHAPYVSVLYVAGVSLVTGAAGLMLLYRHQYSLLER</sequence>
<keyword evidence="5" id="KW-0762">Sugar transport</keyword>
<dbReference type="PROSITE" id="PS51012">
    <property type="entry name" value="ABC_TM2"/>
    <property type="match status" value="1"/>
</dbReference>
<evidence type="ECO:0000256" key="10">
    <source>
        <dbReference type="ARBA" id="ARBA00023136"/>
    </source>
</evidence>
<dbReference type="InterPro" id="IPR047817">
    <property type="entry name" value="ABC2_TM_bact-type"/>
</dbReference>
<gene>
    <name evidence="13" type="ORF">G4Z14_08075</name>
</gene>
<dbReference type="AlphaFoldDB" id="A0A6M0QTU7"/>
<proteinExistence type="inferred from homology"/>
<feature type="transmembrane region" description="Helical" evidence="11">
    <location>
        <begin position="75"/>
        <end position="97"/>
    </location>
</feature>
<keyword evidence="8 11" id="KW-1133">Transmembrane helix</keyword>
<dbReference type="PANTHER" id="PTHR30413:SF10">
    <property type="entry name" value="CAPSULE POLYSACCHARIDE EXPORT INNER-MEMBRANE PROTEIN CTRC"/>
    <property type="match status" value="1"/>
</dbReference>
<evidence type="ECO:0000256" key="4">
    <source>
        <dbReference type="ARBA" id="ARBA00022475"/>
    </source>
</evidence>
<dbReference type="Proteomes" id="UP000477782">
    <property type="component" value="Unassembled WGS sequence"/>
</dbReference>
<dbReference type="GO" id="GO:0015920">
    <property type="term" value="P:lipopolysaccharide transport"/>
    <property type="evidence" value="ECO:0007669"/>
    <property type="project" value="TreeGrafter"/>
</dbReference>
<keyword evidence="3 11" id="KW-0813">Transport</keyword>
<comment type="subcellular location">
    <subcellularLocation>
        <location evidence="11">Cell inner membrane</location>
        <topology evidence="11">Multi-pass membrane protein</topology>
    </subcellularLocation>
    <subcellularLocation>
        <location evidence="1">Cell membrane</location>
        <topology evidence="1">Multi-pass membrane protein</topology>
    </subcellularLocation>
</comment>
<dbReference type="GO" id="GO:0015774">
    <property type="term" value="P:polysaccharide transport"/>
    <property type="evidence" value="ECO:0007669"/>
    <property type="project" value="UniProtKB-KW"/>
</dbReference>
<accession>A0A6M0QTU7</accession>
<dbReference type="PRINTS" id="PR00164">
    <property type="entry name" value="ABC2TRNSPORT"/>
</dbReference>
<comment type="caution">
    <text evidence="11">Lacks conserved residue(s) required for the propagation of feature annotation.</text>
</comment>
<dbReference type="GO" id="GO:0043190">
    <property type="term" value="C:ATP-binding cassette (ABC) transporter complex"/>
    <property type="evidence" value="ECO:0007669"/>
    <property type="project" value="InterPro"/>
</dbReference>
<feature type="transmembrane region" description="Helical" evidence="11">
    <location>
        <begin position="117"/>
        <end position="143"/>
    </location>
</feature>
<dbReference type="GO" id="GO:0140359">
    <property type="term" value="F:ABC-type transporter activity"/>
    <property type="evidence" value="ECO:0007669"/>
    <property type="project" value="InterPro"/>
</dbReference>
<dbReference type="InterPro" id="IPR013525">
    <property type="entry name" value="ABC2_TM"/>
</dbReference>
<feature type="transmembrane region" description="Helical" evidence="11">
    <location>
        <begin position="155"/>
        <end position="179"/>
    </location>
</feature>
<evidence type="ECO:0000256" key="9">
    <source>
        <dbReference type="ARBA" id="ARBA00023047"/>
    </source>
</evidence>
<evidence type="ECO:0000256" key="2">
    <source>
        <dbReference type="ARBA" id="ARBA00007783"/>
    </source>
</evidence>
<keyword evidence="4 11" id="KW-1003">Cell membrane</keyword>
<feature type="domain" description="ABC transmembrane type-2" evidence="12">
    <location>
        <begin position="41"/>
        <end position="262"/>
    </location>
</feature>
<feature type="transmembrane region" description="Helical" evidence="11">
    <location>
        <begin position="42"/>
        <end position="63"/>
    </location>
</feature>
<dbReference type="PANTHER" id="PTHR30413">
    <property type="entry name" value="INNER MEMBRANE TRANSPORT PERMEASE"/>
    <property type="match status" value="1"/>
</dbReference>
<evidence type="ECO:0000256" key="11">
    <source>
        <dbReference type="RuleBase" id="RU361157"/>
    </source>
</evidence>
<dbReference type="InterPro" id="IPR000412">
    <property type="entry name" value="ABC_2_transport"/>
</dbReference>
<feature type="transmembrane region" description="Helical" evidence="11">
    <location>
        <begin position="240"/>
        <end position="260"/>
    </location>
</feature>
<name>A0A6M0QTU7_9RHOB</name>
<keyword evidence="6 11" id="KW-0812">Transmembrane</keyword>
<evidence type="ECO:0000256" key="6">
    <source>
        <dbReference type="ARBA" id="ARBA00022692"/>
    </source>
</evidence>
<dbReference type="Pfam" id="PF01061">
    <property type="entry name" value="ABC2_membrane"/>
    <property type="match status" value="1"/>
</dbReference>
<evidence type="ECO:0000313" key="13">
    <source>
        <dbReference type="EMBL" id="NEY90254.1"/>
    </source>
</evidence>
<comment type="caution">
    <text evidence="13">The sequence shown here is derived from an EMBL/GenBank/DDBJ whole genome shotgun (WGS) entry which is preliminary data.</text>
</comment>
<reference evidence="13 14" key="1">
    <citation type="submission" date="2020-02" db="EMBL/GenBank/DDBJ databases">
        <authorList>
            <person name="Chen W.-M."/>
        </authorList>
    </citation>
    <scope>NUCLEOTIDE SEQUENCE [LARGE SCALE GENOMIC DNA]</scope>
    <source>
        <strain evidence="13 14">KMS-5</strain>
    </source>
</reference>
<evidence type="ECO:0000256" key="3">
    <source>
        <dbReference type="ARBA" id="ARBA00022448"/>
    </source>
</evidence>